<protein>
    <submittedName>
        <fullName evidence="1">Uncharacterized protein</fullName>
    </submittedName>
</protein>
<comment type="caution">
    <text evidence="1">The sequence shown here is derived from an EMBL/GenBank/DDBJ whole genome shotgun (WGS) entry which is preliminary data.</text>
</comment>
<evidence type="ECO:0000313" key="1">
    <source>
        <dbReference type="EMBL" id="KJU82262.1"/>
    </source>
</evidence>
<evidence type="ECO:0000313" key="2">
    <source>
        <dbReference type="Proteomes" id="UP000033423"/>
    </source>
</evidence>
<reference evidence="1 2" key="1">
    <citation type="submission" date="2015-02" db="EMBL/GenBank/DDBJ databases">
        <title>Single-cell genomics of uncultivated deep-branching MTB reveals a conserved set of magnetosome genes.</title>
        <authorList>
            <person name="Kolinko S."/>
            <person name="Richter M."/>
            <person name="Glockner F.O."/>
            <person name="Brachmann A."/>
            <person name="Schuler D."/>
        </authorList>
    </citation>
    <scope>NUCLEOTIDE SEQUENCE [LARGE SCALE GENOMIC DNA]</scope>
    <source>
        <strain evidence="1">TM-1</strain>
    </source>
</reference>
<sequence length="100" mass="11767">MEKIKRSFVHRIRLFVNKTSQLSIRMLRVWLMGNSFPPSLVSCYYQAPNLCSCSSASDKIRQYQVKFWFLLISRWQIFPPRQTPSLYTHTSQTTPPAPAR</sequence>
<keyword evidence="2" id="KW-1185">Reference proteome</keyword>
<proteinExistence type="predicted"/>
<dbReference type="EMBL" id="LACI01002377">
    <property type="protein sequence ID" value="KJU82262.1"/>
    <property type="molecule type" value="Genomic_DNA"/>
</dbReference>
<organism evidence="1 2">
    <name type="scientific">Candidatus Magnetobacterium bavaricum</name>
    <dbReference type="NCBI Taxonomy" id="29290"/>
    <lineage>
        <taxon>Bacteria</taxon>
        <taxon>Pseudomonadati</taxon>
        <taxon>Nitrospirota</taxon>
        <taxon>Thermodesulfovibrionia</taxon>
        <taxon>Thermodesulfovibrionales</taxon>
        <taxon>Candidatus Magnetobacteriaceae</taxon>
        <taxon>Candidatus Magnetobacterium</taxon>
    </lineage>
</organism>
<name>A0A0F3GKB2_9BACT</name>
<accession>A0A0F3GKB2</accession>
<gene>
    <name evidence="1" type="ORF">MBAV_005545</name>
</gene>
<dbReference type="AlphaFoldDB" id="A0A0F3GKB2"/>
<dbReference type="Proteomes" id="UP000033423">
    <property type="component" value="Unassembled WGS sequence"/>
</dbReference>